<evidence type="ECO:0000313" key="1">
    <source>
        <dbReference type="EMBL" id="JAE00304.1"/>
    </source>
</evidence>
<name>A0A0A9EMR5_ARUDO</name>
<accession>A0A0A9EMR5</accession>
<sequence length="53" mass="5835">MQAAQMHICSLGILVNNTMKFSFISQKLVQCQASQIHQSVPAAAVKQICFINN</sequence>
<dbReference type="AlphaFoldDB" id="A0A0A9EMR5"/>
<proteinExistence type="predicted"/>
<protein>
    <submittedName>
        <fullName evidence="1">Uncharacterized protein</fullName>
    </submittedName>
</protein>
<reference evidence="1" key="1">
    <citation type="submission" date="2014-09" db="EMBL/GenBank/DDBJ databases">
        <authorList>
            <person name="Magalhaes I.L.F."/>
            <person name="Oliveira U."/>
            <person name="Santos F.R."/>
            <person name="Vidigal T.H.D.A."/>
            <person name="Brescovit A.D."/>
            <person name="Santos A.J."/>
        </authorList>
    </citation>
    <scope>NUCLEOTIDE SEQUENCE</scope>
    <source>
        <tissue evidence="1">Shoot tissue taken approximately 20 cm above the soil surface</tissue>
    </source>
</reference>
<reference evidence="1" key="2">
    <citation type="journal article" date="2015" name="Data Brief">
        <title>Shoot transcriptome of the giant reed, Arundo donax.</title>
        <authorList>
            <person name="Barrero R.A."/>
            <person name="Guerrero F.D."/>
            <person name="Moolhuijzen P."/>
            <person name="Goolsby J.A."/>
            <person name="Tidwell J."/>
            <person name="Bellgard S.E."/>
            <person name="Bellgard M.I."/>
        </authorList>
    </citation>
    <scope>NUCLEOTIDE SEQUENCE</scope>
    <source>
        <tissue evidence="1">Shoot tissue taken approximately 20 cm above the soil surface</tissue>
    </source>
</reference>
<dbReference type="EMBL" id="GBRH01197592">
    <property type="protein sequence ID" value="JAE00304.1"/>
    <property type="molecule type" value="Transcribed_RNA"/>
</dbReference>
<organism evidence="1">
    <name type="scientific">Arundo donax</name>
    <name type="common">Giant reed</name>
    <name type="synonym">Donax arundinaceus</name>
    <dbReference type="NCBI Taxonomy" id="35708"/>
    <lineage>
        <taxon>Eukaryota</taxon>
        <taxon>Viridiplantae</taxon>
        <taxon>Streptophyta</taxon>
        <taxon>Embryophyta</taxon>
        <taxon>Tracheophyta</taxon>
        <taxon>Spermatophyta</taxon>
        <taxon>Magnoliopsida</taxon>
        <taxon>Liliopsida</taxon>
        <taxon>Poales</taxon>
        <taxon>Poaceae</taxon>
        <taxon>PACMAD clade</taxon>
        <taxon>Arundinoideae</taxon>
        <taxon>Arundineae</taxon>
        <taxon>Arundo</taxon>
    </lineage>
</organism>